<dbReference type="GO" id="GO:0005886">
    <property type="term" value="C:plasma membrane"/>
    <property type="evidence" value="ECO:0007669"/>
    <property type="project" value="UniProtKB-SubCell"/>
</dbReference>
<reference evidence="9 10" key="2">
    <citation type="submission" date="2019-02" db="EMBL/GenBank/DDBJ databases">
        <title>'Lichenibacterium ramalinii' gen. nov. sp. nov., 'Lichenibacterium minor' gen. nov. sp. nov.</title>
        <authorList>
            <person name="Pankratov T."/>
        </authorList>
    </citation>
    <scope>NUCLEOTIDE SEQUENCE [LARGE SCALE GENOMIC DNA]</scope>
    <source>
        <strain evidence="9 10">RmlP026</strain>
    </source>
</reference>
<keyword evidence="3" id="KW-1003">Cell membrane</keyword>
<dbReference type="InterPro" id="IPR050622">
    <property type="entry name" value="CPA3_antiporter_subunitB"/>
</dbReference>
<evidence type="ECO:0000256" key="7">
    <source>
        <dbReference type="SAM" id="Phobius"/>
    </source>
</evidence>
<dbReference type="Pfam" id="PF04039">
    <property type="entry name" value="MnhB"/>
    <property type="match status" value="1"/>
</dbReference>
<feature type="transmembrane region" description="Helical" evidence="7">
    <location>
        <begin position="73"/>
        <end position="89"/>
    </location>
</feature>
<comment type="caution">
    <text evidence="9">The sequence shown here is derived from an EMBL/GenBank/DDBJ whole genome shotgun (WGS) entry which is preliminary data.</text>
</comment>
<evidence type="ECO:0000256" key="3">
    <source>
        <dbReference type="ARBA" id="ARBA00022475"/>
    </source>
</evidence>
<dbReference type="PANTHER" id="PTHR33932">
    <property type="entry name" value="NA(+)/H(+) ANTIPORTER SUBUNIT B"/>
    <property type="match status" value="1"/>
</dbReference>
<feature type="transmembrane region" description="Helical" evidence="7">
    <location>
        <begin position="141"/>
        <end position="159"/>
    </location>
</feature>
<evidence type="ECO:0000256" key="6">
    <source>
        <dbReference type="ARBA" id="ARBA00023136"/>
    </source>
</evidence>
<dbReference type="EMBL" id="QYBB01000008">
    <property type="protein sequence ID" value="RYC32289.1"/>
    <property type="molecule type" value="Genomic_DNA"/>
</dbReference>
<dbReference type="PANTHER" id="PTHR33932:SF4">
    <property type="entry name" value="NA(+)_H(+) ANTIPORTER SUBUNIT B"/>
    <property type="match status" value="1"/>
</dbReference>
<organism evidence="9 10">
    <name type="scientific">Lichenibacterium minor</name>
    <dbReference type="NCBI Taxonomy" id="2316528"/>
    <lineage>
        <taxon>Bacteria</taxon>
        <taxon>Pseudomonadati</taxon>
        <taxon>Pseudomonadota</taxon>
        <taxon>Alphaproteobacteria</taxon>
        <taxon>Hyphomicrobiales</taxon>
        <taxon>Lichenihabitantaceae</taxon>
        <taxon>Lichenibacterium</taxon>
    </lineage>
</organism>
<dbReference type="OrthoDB" id="2085045at2"/>
<evidence type="ECO:0000256" key="5">
    <source>
        <dbReference type="ARBA" id="ARBA00022989"/>
    </source>
</evidence>
<comment type="similarity">
    <text evidence="2">Belongs to the CPA3 antiporters (TC 2.A.63) subunit B family.</text>
</comment>
<dbReference type="RefSeq" id="WP_129225875.1">
    <property type="nucleotide sequence ID" value="NZ_QYBB01000008.1"/>
</dbReference>
<protein>
    <submittedName>
        <fullName evidence="9">Sodium:proton antiporter</fullName>
    </submittedName>
</protein>
<keyword evidence="6 7" id="KW-0472">Membrane</keyword>
<keyword evidence="5 7" id="KW-1133">Transmembrane helix</keyword>
<keyword evidence="10" id="KW-1185">Reference proteome</keyword>
<dbReference type="AlphaFoldDB" id="A0A4Q2U6L0"/>
<feature type="transmembrane region" description="Helical" evidence="7">
    <location>
        <begin position="180"/>
        <end position="200"/>
    </location>
</feature>
<reference evidence="9 10" key="1">
    <citation type="submission" date="2018-12" db="EMBL/GenBank/DDBJ databases">
        <authorList>
            <person name="Grouzdev D.S."/>
            <person name="Krutkina M.S."/>
        </authorList>
    </citation>
    <scope>NUCLEOTIDE SEQUENCE [LARGE SCALE GENOMIC DNA]</scope>
    <source>
        <strain evidence="9 10">RmlP026</strain>
    </source>
</reference>
<proteinExistence type="inferred from homology"/>
<keyword evidence="4 7" id="KW-0812">Transmembrane</keyword>
<evidence type="ECO:0000256" key="1">
    <source>
        <dbReference type="ARBA" id="ARBA00004651"/>
    </source>
</evidence>
<dbReference type="InterPro" id="IPR007182">
    <property type="entry name" value="MnhB"/>
</dbReference>
<dbReference type="Proteomes" id="UP000290759">
    <property type="component" value="Unassembled WGS sequence"/>
</dbReference>
<evidence type="ECO:0000256" key="2">
    <source>
        <dbReference type="ARBA" id="ARBA00009425"/>
    </source>
</evidence>
<evidence type="ECO:0000256" key="4">
    <source>
        <dbReference type="ARBA" id="ARBA00022692"/>
    </source>
</evidence>
<gene>
    <name evidence="9" type="ORF">D3273_09680</name>
</gene>
<feature type="transmembrane region" description="Helical" evidence="7">
    <location>
        <begin position="212"/>
        <end position="238"/>
    </location>
</feature>
<evidence type="ECO:0000313" key="10">
    <source>
        <dbReference type="Proteomes" id="UP000290759"/>
    </source>
</evidence>
<evidence type="ECO:0000259" key="8">
    <source>
        <dbReference type="Pfam" id="PF04039"/>
    </source>
</evidence>
<evidence type="ECO:0000313" key="9">
    <source>
        <dbReference type="EMBL" id="RYC32289.1"/>
    </source>
</evidence>
<accession>A0A4Q2U6L0</accession>
<feature type="domain" description="Na+/H+ antiporter MnhB subunit-related protein" evidence="8">
    <location>
        <begin position="115"/>
        <end position="233"/>
    </location>
</feature>
<feature type="transmembrane region" description="Helical" evidence="7">
    <location>
        <begin position="110"/>
        <end position="135"/>
    </location>
</feature>
<sequence>MSPKLRPALLALAALAILPGFWRVACALPGFGSPVSPYGQAVNALLPEMRRVSNMVSAINFDVRGFDTIGEEFMLLAAVAGTVLLLRGGRGEDRADAGGRIGGRAIVPRADAVVLICRICGPFTFIFGVYVALHAMATPGGGFQGGVVIASSLLLIYLGEGYGRWRQLVREPVLDAVEGAGALLFVAAGLLPVFLGLRFLTNVLPFGTAKDMLSGGLMIVENAGVTLAVAGGFGTVLLEFMEETRATTSEVADPDDGRTGDRA</sequence>
<comment type="subcellular location">
    <subcellularLocation>
        <location evidence="1">Cell membrane</location>
        <topology evidence="1">Multi-pass membrane protein</topology>
    </subcellularLocation>
</comment>
<name>A0A4Q2U6L0_9HYPH</name>